<evidence type="ECO:0000313" key="3">
    <source>
        <dbReference type="Proteomes" id="UP000177870"/>
    </source>
</evidence>
<dbReference type="EMBL" id="CP017599">
    <property type="protein sequence ID" value="AOW98525.1"/>
    <property type="molecule type" value="Genomic_DNA"/>
</dbReference>
<dbReference type="AlphaFoldDB" id="A0A1D8TM73"/>
<feature type="transmembrane region" description="Helical" evidence="1">
    <location>
        <begin position="20"/>
        <end position="40"/>
    </location>
</feature>
<protein>
    <submittedName>
        <fullName evidence="2">Uncharacterized protein</fullName>
    </submittedName>
</protein>
<gene>
    <name evidence="2" type="ORF">BJP34_02870</name>
</gene>
<reference evidence="3" key="1">
    <citation type="submission" date="2016-10" db="EMBL/GenBank/DDBJ databases">
        <title>Comparative genomics uncovers the prolific and rare metabolic potential of the cyanobacterial genus Moorea.</title>
        <authorList>
            <person name="Leao T."/>
            <person name="Castelao G."/>
            <person name="Korobeynikov A."/>
            <person name="Monroe E.A."/>
            <person name="Podell S."/>
            <person name="Glukhov E."/>
            <person name="Allen E."/>
            <person name="Gerwick W.H."/>
            <person name="Gerwick L."/>
        </authorList>
    </citation>
    <scope>NUCLEOTIDE SEQUENCE [LARGE SCALE GENOMIC DNA]</scope>
    <source>
        <strain evidence="3">PAL-8-15-08-1</strain>
    </source>
</reference>
<name>A0A1D8TM73_9CYAN</name>
<accession>A0A1D8TM73</accession>
<evidence type="ECO:0000313" key="2">
    <source>
        <dbReference type="EMBL" id="AOW98525.1"/>
    </source>
</evidence>
<evidence type="ECO:0000256" key="1">
    <source>
        <dbReference type="SAM" id="Phobius"/>
    </source>
</evidence>
<organism evidence="2 3">
    <name type="scientific">Moorena producens PAL-8-15-08-1</name>
    <dbReference type="NCBI Taxonomy" id="1458985"/>
    <lineage>
        <taxon>Bacteria</taxon>
        <taxon>Bacillati</taxon>
        <taxon>Cyanobacteriota</taxon>
        <taxon>Cyanophyceae</taxon>
        <taxon>Coleofasciculales</taxon>
        <taxon>Coleofasciculaceae</taxon>
        <taxon>Moorena</taxon>
    </lineage>
</organism>
<sequence>MHQGLKLSIFPGVAIHSTPIAGAFLVVLILLHRCVSVAALREYRVFVKFIKKPTLERVWGDGQMGRWRRFL</sequence>
<dbReference type="Proteomes" id="UP000177870">
    <property type="component" value="Chromosome"/>
</dbReference>
<keyword evidence="1" id="KW-1133">Transmembrane helix</keyword>
<proteinExistence type="predicted"/>
<keyword evidence="1" id="KW-0812">Transmembrane</keyword>
<dbReference type="KEGG" id="mpro:BJP34_02870"/>
<keyword evidence="1" id="KW-0472">Membrane</keyword>
<dbReference type="RefSeq" id="WP_070391032.1">
    <property type="nucleotide sequence ID" value="NZ_CP017599.1"/>
</dbReference>